<proteinExistence type="predicted"/>
<reference evidence="1 2" key="1">
    <citation type="journal article" date="2009" name="Stand. Genomic Sci.">
        <title>Complete genome sequence of Sanguibacter keddieii type strain (ST-74).</title>
        <authorList>
            <person name="Ivanova N."/>
            <person name="Sikorski J."/>
            <person name="Sims D."/>
            <person name="Brettin T."/>
            <person name="Detter J.C."/>
            <person name="Han C."/>
            <person name="Lapidus A."/>
            <person name="Copeland A."/>
            <person name="Glavina Del Rio T."/>
            <person name="Nolan M."/>
            <person name="Chen F."/>
            <person name="Lucas S."/>
            <person name="Tice H."/>
            <person name="Cheng J.F."/>
            <person name="Bruce D."/>
            <person name="Goodwin L."/>
            <person name="Pitluck S."/>
            <person name="Pati A."/>
            <person name="Mavromatis K."/>
            <person name="Chen A."/>
            <person name="Palaniappan K."/>
            <person name="D'haeseleer P."/>
            <person name="Chain P."/>
            <person name="Bristow J."/>
            <person name="Eisen J.A."/>
            <person name="Markowitz V."/>
            <person name="Hugenholtz P."/>
            <person name="Goker M."/>
            <person name="Pukall R."/>
            <person name="Klenk H.P."/>
            <person name="Kyrpides N.C."/>
        </authorList>
    </citation>
    <scope>NUCLEOTIDE SEQUENCE [LARGE SCALE GENOMIC DNA]</scope>
    <source>
        <strain evidence="2">ATCC 51767 / DSM 10542 / NCFB 3025 / ST-74</strain>
    </source>
</reference>
<dbReference type="HOGENOM" id="CLU_2156596_0_0_11"/>
<keyword evidence="2" id="KW-1185">Reference proteome</keyword>
<dbReference type="EMBL" id="CP001819">
    <property type="protein sequence ID" value="ACZ20291.1"/>
    <property type="molecule type" value="Genomic_DNA"/>
</dbReference>
<dbReference type="Proteomes" id="UP000000322">
    <property type="component" value="Chromosome"/>
</dbReference>
<dbReference type="AlphaFoldDB" id="D1BJN5"/>
<evidence type="ECO:0000313" key="1">
    <source>
        <dbReference type="EMBL" id="ACZ20291.1"/>
    </source>
</evidence>
<name>D1BJN5_SANKS</name>
<dbReference type="RefSeq" id="WP_012865360.1">
    <property type="nucleotide sequence ID" value="NC_013521.1"/>
</dbReference>
<protein>
    <submittedName>
        <fullName evidence="1">Uncharacterized protein</fullName>
    </submittedName>
</protein>
<sequence>MEVRRRASATTHVCNPGWHEDQIEERGVVSVAPLDDLVWMQLCSGAVNEDHRWHPNAVGHGPPDVIDLRVSYLVSRIDYLLRTIDVLGIDPLQIPTPQLWAGMVDLLQDLP</sequence>
<dbReference type="KEGG" id="ske:Sked_03230"/>
<organism evidence="1 2">
    <name type="scientific">Sanguibacter keddieii (strain ATCC 51767 / DSM 10542 / NCFB 3025 / ST-74)</name>
    <dbReference type="NCBI Taxonomy" id="446469"/>
    <lineage>
        <taxon>Bacteria</taxon>
        <taxon>Bacillati</taxon>
        <taxon>Actinomycetota</taxon>
        <taxon>Actinomycetes</taxon>
        <taxon>Micrococcales</taxon>
        <taxon>Sanguibacteraceae</taxon>
        <taxon>Sanguibacter</taxon>
    </lineage>
</organism>
<gene>
    <name evidence="1" type="ordered locus">Sked_03230</name>
</gene>
<evidence type="ECO:0000313" key="2">
    <source>
        <dbReference type="Proteomes" id="UP000000322"/>
    </source>
</evidence>
<accession>D1BJN5</accession>